<dbReference type="Pfam" id="PF01509">
    <property type="entry name" value="TruB_N"/>
    <property type="match status" value="1"/>
</dbReference>
<feature type="domain" description="Pseudouridine synthase II N-terminal" evidence="6">
    <location>
        <begin position="31"/>
        <end position="179"/>
    </location>
</feature>
<keyword evidence="9" id="KW-1185">Reference proteome</keyword>
<dbReference type="EC" id="5.4.99.25" evidence="5"/>
<comment type="function">
    <text evidence="5">Responsible for synthesis of pseudouridine from uracil-55 in the psi GC loop of transfer RNAs.</text>
</comment>
<dbReference type="NCBIfam" id="TIGR00431">
    <property type="entry name" value="TruB"/>
    <property type="match status" value="1"/>
</dbReference>
<keyword evidence="3 5" id="KW-0819">tRNA processing</keyword>
<dbReference type="GO" id="GO:0160148">
    <property type="term" value="F:tRNA pseudouridine(55) synthase activity"/>
    <property type="evidence" value="ECO:0007669"/>
    <property type="project" value="UniProtKB-EC"/>
</dbReference>
<dbReference type="PANTHER" id="PTHR13767">
    <property type="entry name" value="TRNA-PSEUDOURIDINE SYNTHASE"/>
    <property type="match status" value="1"/>
</dbReference>
<organism evidence="8 9">
    <name type="scientific">Candidatus Pseudoramibacter fermentans</name>
    <dbReference type="NCBI Taxonomy" id="2594427"/>
    <lineage>
        <taxon>Bacteria</taxon>
        <taxon>Bacillati</taxon>
        <taxon>Bacillota</taxon>
        <taxon>Clostridia</taxon>
        <taxon>Eubacteriales</taxon>
        <taxon>Eubacteriaceae</taxon>
        <taxon>Pseudoramibacter</taxon>
    </lineage>
</organism>
<proteinExistence type="inferred from homology"/>
<evidence type="ECO:0000256" key="1">
    <source>
        <dbReference type="ARBA" id="ARBA00000385"/>
    </source>
</evidence>
<evidence type="ECO:0000256" key="4">
    <source>
        <dbReference type="ARBA" id="ARBA00023235"/>
    </source>
</evidence>
<comment type="catalytic activity">
    <reaction evidence="1 5">
        <text>uridine(55) in tRNA = pseudouridine(55) in tRNA</text>
        <dbReference type="Rhea" id="RHEA:42532"/>
        <dbReference type="Rhea" id="RHEA-COMP:10101"/>
        <dbReference type="Rhea" id="RHEA-COMP:10102"/>
        <dbReference type="ChEBI" id="CHEBI:65314"/>
        <dbReference type="ChEBI" id="CHEBI:65315"/>
        <dbReference type="EC" id="5.4.99.25"/>
    </reaction>
</comment>
<dbReference type="InterPro" id="IPR020103">
    <property type="entry name" value="PsdUridine_synth_cat_dom_sf"/>
</dbReference>
<dbReference type="AlphaFoldDB" id="A0A6L5GRV0"/>
<gene>
    <name evidence="5 8" type="primary">truB</name>
    <name evidence="8" type="ORF">FRC53_05195</name>
</gene>
<feature type="domain" description="tRNA pseudouridylate synthase B C-terminal" evidence="7">
    <location>
        <begin position="180"/>
        <end position="223"/>
    </location>
</feature>
<evidence type="ECO:0000256" key="5">
    <source>
        <dbReference type="HAMAP-Rule" id="MF_01080"/>
    </source>
</evidence>
<evidence type="ECO:0000256" key="3">
    <source>
        <dbReference type="ARBA" id="ARBA00022694"/>
    </source>
</evidence>
<comment type="similarity">
    <text evidence="2 5">Belongs to the pseudouridine synthase TruB family. Type 1 subfamily.</text>
</comment>
<evidence type="ECO:0000259" key="7">
    <source>
        <dbReference type="Pfam" id="PF16198"/>
    </source>
</evidence>
<protein>
    <recommendedName>
        <fullName evidence="5">tRNA pseudouridine synthase B</fullName>
        <ecNumber evidence="5">5.4.99.25</ecNumber>
    </recommendedName>
    <alternativeName>
        <fullName evidence="5">tRNA pseudouridine(55) synthase</fullName>
        <shortName evidence="5">Psi55 synthase</shortName>
    </alternativeName>
    <alternativeName>
        <fullName evidence="5">tRNA pseudouridylate synthase</fullName>
    </alternativeName>
    <alternativeName>
        <fullName evidence="5">tRNA-uridine isomerase</fullName>
    </alternativeName>
</protein>
<dbReference type="GO" id="GO:1990481">
    <property type="term" value="P:mRNA pseudouridine synthesis"/>
    <property type="evidence" value="ECO:0007669"/>
    <property type="project" value="TreeGrafter"/>
</dbReference>
<dbReference type="InterPro" id="IPR032819">
    <property type="entry name" value="TruB_C"/>
</dbReference>
<dbReference type="CDD" id="cd02573">
    <property type="entry name" value="PseudoU_synth_EcTruB"/>
    <property type="match status" value="1"/>
</dbReference>
<dbReference type="EMBL" id="VOGB01000004">
    <property type="protein sequence ID" value="MQM72812.1"/>
    <property type="molecule type" value="Genomic_DNA"/>
</dbReference>
<evidence type="ECO:0000313" key="8">
    <source>
        <dbReference type="EMBL" id="MQM72812.1"/>
    </source>
</evidence>
<dbReference type="PANTHER" id="PTHR13767:SF2">
    <property type="entry name" value="PSEUDOURIDYLATE SYNTHASE TRUB1"/>
    <property type="match status" value="1"/>
</dbReference>
<dbReference type="InterPro" id="IPR014780">
    <property type="entry name" value="tRNA_psdUridine_synth_TruB"/>
</dbReference>
<evidence type="ECO:0000313" key="9">
    <source>
        <dbReference type="Proteomes" id="UP000473648"/>
    </source>
</evidence>
<dbReference type="Pfam" id="PF16198">
    <property type="entry name" value="TruB_C_2"/>
    <property type="match status" value="1"/>
</dbReference>
<dbReference type="GO" id="GO:0031119">
    <property type="term" value="P:tRNA pseudouridine synthesis"/>
    <property type="evidence" value="ECO:0007669"/>
    <property type="project" value="UniProtKB-UniRule"/>
</dbReference>
<comment type="caution">
    <text evidence="8">The sequence shown here is derived from an EMBL/GenBank/DDBJ whole genome shotgun (WGS) entry which is preliminary data.</text>
</comment>
<feature type="active site" description="Nucleophile" evidence="5">
    <location>
        <position position="46"/>
    </location>
</feature>
<dbReference type="GO" id="GO:0003723">
    <property type="term" value="F:RNA binding"/>
    <property type="evidence" value="ECO:0007669"/>
    <property type="project" value="InterPro"/>
</dbReference>
<dbReference type="InterPro" id="IPR002501">
    <property type="entry name" value="PsdUridine_synth_N"/>
</dbReference>
<dbReference type="SUPFAM" id="SSF55120">
    <property type="entry name" value="Pseudouridine synthase"/>
    <property type="match status" value="1"/>
</dbReference>
<dbReference type="HAMAP" id="MF_01080">
    <property type="entry name" value="TruB_bact"/>
    <property type="match status" value="1"/>
</dbReference>
<sequence length="305" mass="34975">MEEINNKEKNGVLILNKPIGMTSHDLVNVVRKLFDIKKVGHTGTLDPDAQGVMIVALGRATKFIRFFSDTNKTYHAQVLFGNETDTYDISGKIITSKEPDFSVTSLKDSLVSFVGKIMQQPPIYSALKKDGKHYYEYARQGIQIDIPRREVEIFNIQLLDAEVPFLADIRVECSSGTYIRSLCHDIGLSLNTYACMGKLERTAVGRFDIEQALDINDLVKMSLPQRMELLLSVDDFLPSYRSVQSNARGDRFIKNGNKLFQWNAIDSFENYRDREPLKIYDSQRHFIGMGRYNQIENFVYPLKMF</sequence>
<keyword evidence="4 5" id="KW-0413">Isomerase</keyword>
<accession>A0A6L5GRV0</accession>
<evidence type="ECO:0000256" key="2">
    <source>
        <dbReference type="ARBA" id="ARBA00005642"/>
    </source>
</evidence>
<evidence type="ECO:0000259" key="6">
    <source>
        <dbReference type="Pfam" id="PF01509"/>
    </source>
</evidence>
<name>A0A6L5GRV0_9FIRM</name>
<dbReference type="Gene3D" id="3.30.2350.10">
    <property type="entry name" value="Pseudouridine synthase"/>
    <property type="match status" value="1"/>
</dbReference>
<dbReference type="Proteomes" id="UP000473648">
    <property type="component" value="Unassembled WGS sequence"/>
</dbReference>
<reference evidence="8" key="1">
    <citation type="journal article" date="2020" name="Appl. Environ. Microbiol.">
        <title>Medium-Chain Fatty Acid Synthesis by 'Candidatus Weimeria bifida' gen. nov., sp. nov., and 'Candidatus Pseudoramibacter fermentans' sp. nov.</title>
        <authorList>
            <person name="Scarborough M.J."/>
            <person name="Myers K.S."/>
            <person name="Donohue T.J."/>
            <person name="Noguera D.R."/>
        </authorList>
    </citation>
    <scope>NUCLEOTIDE SEQUENCE</scope>
    <source>
        <strain evidence="8">EUB1.1</strain>
    </source>
</reference>